<proteinExistence type="predicted"/>
<dbReference type="InParanoid" id="E3J279"/>
<evidence type="ECO:0000256" key="2">
    <source>
        <dbReference type="SAM" id="Phobius"/>
    </source>
</evidence>
<sequence>MPIRMPLSHDRLPEDVTDRFTWRHRVDAPASRPAGRFPLAALAGFALTGVIIVVAVILFARNPALDTTQTVASGKPQTSLATPASIVAAQEATPAPTPAAASASLATTSAALATRQSAAPTTRRLFGGPKPTATTGAGRDDAVAAATTCRNSPIAQYLLRHGLPLPC</sequence>
<keyword evidence="2" id="KW-0472">Membrane</keyword>
<dbReference type="EMBL" id="CP002299">
    <property type="protein sequence ID" value="ADP78117.1"/>
    <property type="molecule type" value="Genomic_DNA"/>
</dbReference>
<dbReference type="STRING" id="298654.FraEuI1c_0029"/>
<evidence type="ECO:0000256" key="1">
    <source>
        <dbReference type="SAM" id="MobiDB-lite"/>
    </source>
</evidence>
<reference evidence="3 4" key="1">
    <citation type="submission" date="2010-10" db="EMBL/GenBank/DDBJ databases">
        <title>Complete sequence of Frankia sp. EuI1c.</title>
        <authorList>
            <consortium name="US DOE Joint Genome Institute"/>
            <person name="Lucas S."/>
            <person name="Copeland A."/>
            <person name="Lapidus A."/>
            <person name="Cheng J.-F."/>
            <person name="Bruce D."/>
            <person name="Goodwin L."/>
            <person name="Pitluck S."/>
            <person name="Chertkov O."/>
            <person name="Detter J.C."/>
            <person name="Han C."/>
            <person name="Tapia R."/>
            <person name="Land M."/>
            <person name="Hauser L."/>
            <person name="Jeffries C."/>
            <person name="Kyrpides N."/>
            <person name="Ivanova N."/>
            <person name="Mikhailova N."/>
            <person name="Beauchemin N."/>
            <person name="Sen A."/>
            <person name="Sur S.A."/>
            <person name="Gtari M."/>
            <person name="Wall L."/>
            <person name="Tisa L."/>
            <person name="Woyke T."/>
        </authorList>
    </citation>
    <scope>NUCLEOTIDE SEQUENCE [LARGE SCALE GENOMIC DNA]</scope>
    <source>
        <strain evidence="4">DSM 45817 / CECT 9037 / EuI1c</strain>
    </source>
</reference>
<keyword evidence="4" id="KW-1185">Reference proteome</keyword>
<keyword evidence="2" id="KW-0812">Transmembrane</keyword>
<feature type="transmembrane region" description="Helical" evidence="2">
    <location>
        <begin position="39"/>
        <end position="60"/>
    </location>
</feature>
<organism evidence="3 4">
    <name type="scientific">Pseudofrankia inefficax (strain DSM 45817 / CECT 9037 / DDB 130130 / EuI1c)</name>
    <name type="common">Frankia inefficax</name>
    <dbReference type="NCBI Taxonomy" id="298654"/>
    <lineage>
        <taxon>Bacteria</taxon>
        <taxon>Bacillati</taxon>
        <taxon>Actinomycetota</taxon>
        <taxon>Actinomycetes</taxon>
        <taxon>Frankiales</taxon>
        <taxon>Frankiaceae</taxon>
        <taxon>Pseudofrankia</taxon>
    </lineage>
</organism>
<name>E3J279_PSEI1</name>
<dbReference type="Proteomes" id="UP000002484">
    <property type="component" value="Chromosome"/>
</dbReference>
<accession>E3J279</accession>
<gene>
    <name evidence="3" type="ordered locus">FraEuI1c_0029</name>
</gene>
<evidence type="ECO:0000313" key="4">
    <source>
        <dbReference type="Proteomes" id="UP000002484"/>
    </source>
</evidence>
<evidence type="ECO:0000313" key="3">
    <source>
        <dbReference type="EMBL" id="ADP78117.1"/>
    </source>
</evidence>
<protein>
    <submittedName>
        <fullName evidence="3">Uncharacterized protein</fullName>
    </submittedName>
</protein>
<dbReference type="HOGENOM" id="CLU_1592139_0_0_11"/>
<feature type="region of interest" description="Disordered" evidence="1">
    <location>
        <begin position="114"/>
        <end position="137"/>
    </location>
</feature>
<dbReference type="AlphaFoldDB" id="E3J279"/>
<dbReference type="KEGG" id="fri:FraEuI1c_0029"/>
<keyword evidence="2" id="KW-1133">Transmembrane helix</keyword>